<protein>
    <submittedName>
        <fullName evidence="3">Uncharacterized protein</fullName>
    </submittedName>
</protein>
<feature type="domain" description="ATP-dependent helicase/deoxyribonuclease subunit B N-terminal" evidence="2">
    <location>
        <begin position="50"/>
        <end position="228"/>
    </location>
</feature>
<dbReference type="InterPro" id="IPR049035">
    <property type="entry name" value="ADDB_N"/>
</dbReference>
<proteinExistence type="predicted"/>
<dbReference type="InterPro" id="IPR011335">
    <property type="entry name" value="Restrct_endonuc-II-like"/>
</dbReference>
<dbReference type="PANTHER" id="PTHR36531:SF2">
    <property type="entry name" value="CRISPR-ASSOCIATED EXONUCLEASE CAS4"/>
    <property type="match status" value="1"/>
</dbReference>
<sequence length="917" mass="106418">MPAAQSKVRTIPIDQPFLRGLATYIADKHKASLPDLSRVLIVFPAQRNKLYLRRYLLEALGASGMMPPTMMTVRELLGAIYEAAGGRTALTLSPIERSFFLKEVIDTHKVEFWHDVPFLRFITIGDRLLTFFDELAQEHVTIDQIEEIVEAGHYPEKYVADELPIMKQIYHAYRNRLKEEQYCDAIDMYTTVYGQFDPQQFNEYTHIVIAGLIAPTVVEVSVISRILESLPAELILHSDCTAIMKSLNTDHPLYAHSRLMQALALKKARALSKGFRSAPPVIHARRLESISQQTLYMKECLSSALTRHEPSRIAVILTDETIVDTVTEVLRTAGIEYNLSAGLMLAQSILYCFLQLLRDVTASNCHYRALFAFLRHPLVKNAVVDGTPLRKHIYHLERKMIKQKDNYFEAEKYKKDYAELCCFLSECVSTIQKQRPIDEYLYGIAALLDRVISYNEDVVTKRRPDIKALTEELNSLAQLRFERKHESGVDMLDFALSLMKQVRYTSYGDPMKGVQVIGVLEARNLDFDCIILPSMNEGIFPTRSEKDLFINQSVRKEVGLPYDKERENLFYYYFNELTNGKREVYLSYIEEETRDVRSRFIDFLIDQGVTSVDETKLRLESTVLEYLPRYVTKDAHVFKRLRMIVSGKGLSPTHLRDYCQCPYRFYLKYILRIQEPEDIVEEPGAREWGNAMHRALHYFYQYDVQHGYTEKDVERVRALLDERLVTAVRNEIARIPKKVIEFDIELYRRRMAQVIKSDVQRFEEGFRVVTERLEKYVNADVLIGDVRVNLFGRADRVDERDSMYYVIDYKSKVPAAKHYAVGSDFQEFQLPLYALMMINQTHDRIGGLVYYDLSRSVRIVSVADEDTVETYLNDFREKILIPTLTELLNPDVPFSQTSEPESCRYCQYKHMCGVTDV</sequence>
<dbReference type="AlphaFoldDB" id="A0A0S8GHL3"/>
<dbReference type="SUPFAM" id="SSF52540">
    <property type="entry name" value="P-loop containing nucleoside triphosphate hydrolases"/>
    <property type="match status" value="1"/>
</dbReference>
<gene>
    <name evidence="3" type="ORF">AMJ87_04605</name>
</gene>
<organism evidence="3 4">
    <name type="scientific">candidate division WOR_3 bacterium SM23_60</name>
    <dbReference type="NCBI Taxonomy" id="1703780"/>
    <lineage>
        <taxon>Bacteria</taxon>
        <taxon>Bacteria division WOR-3</taxon>
    </lineage>
</organism>
<accession>A0A0S8GHL3</accession>
<dbReference type="SUPFAM" id="SSF52980">
    <property type="entry name" value="Restriction endonuclease-like"/>
    <property type="match status" value="1"/>
</dbReference>
<dbReference type="Pfam" id="PF21445">
    <property type="entry name" value="ADDB_N"/>
    <property type="match status" value="1"/>
</dbReference>
<dbReference type="EMBL" id="LJUO01000030">
    <property type="protein sequence ID" value="KPK72499.1"/>
    <property type="molecule type" value="Genomic_DNA"/>
</dbReference>
<dbReference type="Proteomes" id="UP000051096">
    <property type="component" value="Unassembled WGS sequence"/>
</dbReference>
<evidence type="ECO:0000259" key="1">
    <source>
        <dbReference type="Pfam" id="PF12705"/>
    </source>
</evidence>
<evidence type="ECO:0000313" key="3">
    <source>
        <dbReference type="EMBL" id="KPK72499.1"/>
    </source>
</evidence>
<dbReference type="InterPro" id="IPR011604">
    <property type="entry name" value="PDDEXK-like_dom_sf"/>
</dbReference>
<dbReference type="PANTHER" id="PTHR36531">
    <property type="entry name" value="CRISPR-ASSOCIATED EXONUCLEASE CAS4"/>
    <property type="match status" value="1"/>
</dbReference>
<name>A0A0S8GHL3_UNCW3</name>
<dbReference type="InterPro" id="IPR027417">
    <property type="entry name" value="P-loop_NTPase"/>
</dbReference>
<evidence type="ECO:0000313" key="4">
    <source>
        <dbReference type="Proteomes" id="UP000051096"/>
    </source>
</evidence>
<comment type="caution">
    <text evidence="3">The sequence shown here is derived from an EMBL/GenBank/DDBJ whole genome shotgun (WGS) entry which is preliminary data.</text>
</comment>
<reference evidence="3 4" key="1">
    <citation type="journal article" date="2015" name="Microbiome">
        <title>Genomic resolution of linkages in carbon, nitrogen, and sulfur cycling among widespread estuary sediment bacteria.</title>
        <authorList>
            <person name="Baker B.J."/>
            <person name="Lazar C.S."/>
            <person name="Teske A.P."/>
            <person name="Dick G.J."/>
        </authorList>
    </citation>
    <scope>NUCLEOTIDE SEQUENCE [LARGE SCALE GENOMIC DNA]</scope>
    <source>
        <strain evidence="3">SM23_60</strain>
    </source>
</reference>
<dbReference type="InterPro" id="IPR051827">
    <property type="entry name" value="Cas4_exonuclease"/>
</dbReference>
<dbReference type="InterPro" id="IPR038726">
    <property type="entry name" value="PDDEXK_AddAB-type"/>
</dbReference>
<dbReference type="Gene3D" id="1.10.486.10">
    <property type="entry name" value="PCRA, domain 4"/>
    <property type="match status" value="1"/>
</dbReference>
<dbReference type="Gene3D" id="3.40.50.300">
    <property type="entry name" value="P-loop containing nucleotide triphosphate hydrolases"/>
    <property type="match status" value="1"/>
</dbReference>
<dbReference type="Gene3D" id="3.90.320.10">
    <property type="match status" value="1"/>
</dbReference>
<feature type="domain" description="PD-(D/E)XK endonuclease-like" evidence="1">
    <location>
        <begin position="650"/>
        <end position="912"/>
    </location>
</feature>
<dbReference type="Pfam" id="PF12705">
    <property type="entry name" value="PDDEXK_1"/>
    <property type="match status" value="1"/>
</dbReference>
<evidence type="ECO:0000259" key="2">
    <source>
        <dbReference type="Pfam" id="PF21445"/>
    </source>
</evidence>